<protein>
    <submittedName>
        <fullName evidence="4">Uncharacterized protein LOC103066086</fullName>
    </submittedName>
</protein>
<dbReference type="Proteomes" id="UP000695026">
    <property type="component" value="Unplaced"/>
</dbReference>
<sequence length="384" mass="41721">MKQIDSRNVPSLSGYDTTTENLPVVDRHSGEAMEEVGGQAHPSKTFSTTPYKTATLPVITTGDPNSSIEKVLAGSDATTYSTLFTPQPETVAAKPTLQSDSIANRGVASESTEGHKRFGEHFTPTRKGLEDFARTTHLLVSPSTSLTGTDETSTSDNGFVSETLMRSSTHYPMNSSITKLLMEFVTKDKTSIMVPTKLSNSSDQRSLFLSSFNTDHKPQSVEGSTVQSFPTNYNSHSSTHSSSDGSNLSSVKFRDVIDAQSEGDTTETPLSIETGTLGSTFSKTSDNLPISGYHQETFNEENISITITNTPQVPFNFSHFQSKLQNYIIPVVSIGGIICVILAVGGLMYIKRSICTRQSPTKQVQGLMYFPCDSQAESYLLEIL</sequence>
<keyword evidence="2" id="KW-0472">Membrane</keyword>
<feature type="region of interest" description="Disordered" evidence="1">
    <location>
        <begin position="217"/>
        <end position="247"/>
    </location>
</feature>
<proteinExistence type="predicted"/>
<name>A0A9F2WKR5_PYTBI</name>
<keyword evidence="3" id="KW-1185">Reference proteome</keyword>
<organism evidence="3 4">
    <name type="scientific">Python bivittatus</name>
    <name type="common">Burmese python</name>
    <name type="synonym">Python molurus bivittatus</name>
    <dbReference type="NCBI Taxonomy" id="176946"/>
    <lineage>
        <taxon>Eukaryota</taxon>
        <taxon>Metazoa</taxon>
        <taxon>Chordata</taxon>
        <taxon>Craniata</taxon>
        <taxon>Vertebrata</taxon>
        <taxon>Euteleostomi</taxon>
        <taxon>Lepidosauria</taxon>
        <taxon>Squamata</taxon>
        <taxon>Bifurcata</taxon>
        <taxon>Unidentata</taxon>
        <taxon>Episquamata</taxon>
        <taxon>Toxicofera</taxon>
        <taxon>Serpentes</taxon>
        <taxon>Henophidia</taxon>
        <taxon>Pythonidae</taxon>
        <taxon>Python</taxon>
    </lineage>
</organism>
<evidence type="ECO:0000256" key="2">
    <source>
        <dbReference type="SAM" id="Phobius"/>
    </source>
</evidence>
<dbReference type="OMA" id="GEHFTPT"/>
<dbReference type="OrthoDB" id="9930747at2759"/>
<feature type="transmembrane region" description="Helical" evidence="2">
    <location>
        <begin position="327"/>
        <end position="350"/>
    </location>
</feature>
<dbReference type="AlphaFoldDB" id="A0A9F2WKR5"/>
<keyword evidence="2" id="KW-1133">Transmembrane helix</keyword>
<evidence type="ECO:0000313" key="3">
    <source>
        <dbReference type="Proteomes" id="UP000695026"/>
    </source>
</evidence>
<dbReference type="GeneID" id="103066086"/>
<feature type="compositionally biased region" description="Polar residues" evidence="1">
    <location>
        <begin position="1"/>
        <end position="21"/>
    </location>
</feature>
<accession>A0A9F2WKR5</accession>
<gene>
    <name evidence="4" type="primary">LOC103066086</name>
</gene>
<feature type="compositionally biased region" description="Polar residues" evidence="1">
    <location>
        <begin position="221"/>
        <end position="234"/>
    </location>
</feature>
<keyword evidence="2" id="KW-0812">Transmembrane</keyword>
<feature type="region of interest" description="Disordered" evidence="1">
    <location>
        <begin position="1"/>
        <end position="23"/>
    </location>
</feature>
<evidence type="ECO:0000256" key="1">
    <source>
        <dbReference type="SAM" id="MobiDB-lite"/>
    </source>
</evidence>
<feature type="compositionally biased region" description="Low complexity" evidence="1">
    <location>
        <begin position="235"/>
        <end position="247"/>
    </location>
</feature>
<dbReference type="RefSeq" id="XP_007440821.1">
    <property type="nucleotide sequence ID" value="XM_007440759.3"/>
</dbReference>
<dbReference type="KEGG" id="pbi:103066086"/>
<reference evidence="4" key="1">
    <citation type="submission" date="2025-08" db="UniProtKB">
        <authorList>
            <consortium name="RefSeq"/>
        </authorList>
    </citation>
    <scope>IDENTIFICATION</scope>
    <source>
        <tissue evidence="4">Liver</tissue>
    </source>
</reference>
<evidence type="ECO:0000313" key="4">
    <source>
        <dbReference type="RefSeq" id="XP_007440821.1"/>
    </source>
</evidence>